<dbReference type="Pfam" id="PF13350">
    <property type="entry name" value="Y_phosphatase3"/>
    <property type="match status" value="1"/>
</dbReference>
<dbReference type="EMBL" id="NBIV01000203">
    <property type="protein sequence ID" value="PXF41683.1"/>
    <property type="molecule type" value="Genomic_DNA"/>
</dbReference>
<evidence type="ECO:0000313" key="1">
    <source>
        <dbReference type="EMBL" id="PXF41683.1"/>
    </source>
</evidence>
<dbReference type="AlphaFoldDB" id="A0A2V3II32"/>
<dbReference type="STRING" id="448386.A0A2V3II32"/>
<evidence type="ECO:0008006" key="3">
    <source>
        <dbReference type="Google" id="ProtNLM"/>
    </source>
</evidence>
<gene>
    <name evidence="1" type="ORF">BWQ96_08604</name>
</gene>
<dbReference type="Proteomes" id="UP000247409">
    <property type="component" value="Unassembled WGS sequence"/>
</dbReference>
<reference evidence="1 2" key="1">
    <citation type="journal article" date="2018" name="Mol. Biol. Evol.">
        <title>Analysis of the draft genome of the red seaweed Gracilariopsis chorda provides insights into genome size evolution in Rhodophyta.</title>
        <authorList>
            <person name="Lee J."/>
            <person name="Yang E.C."/>
            <person name="Graf L."/>
            <person name="Yang J.H."/>
            <person name="Qiu H."/>
            <person name="Zel Zion U."/>
            <person name="Chan C.X."/>
            <person name="Stephens T.G."/>
            <person name="Weber A.P.M."/>
            <person name="Boo G.H."/>
            <person name="Boo S.M."/>
            <person name="Kim K.M."/>
            <person name="Shin Y."/>
            <person name="Jung M."/>
            <person name="Lee S.J."/>
            <person name="Yim H.S."/>
            <person name="Lee J.H."/>
            <person name="Bhattacharya D."/>
            <person name="Yoon H.S."/>
        </authorList>
    </citation>
    <scope>NUCLEOTIDE SEQUENCE [LARGE SCALE GENOMIC DNA]</scope>
    <source>
        <strain evidence="1 2">SKKU-2015</strain>
        <tissue evidence="1">Whole body</tissue>
    </source>
</reference>
<dbReference type="OrthoDB" id="9988524at2759"/>
<protein>
    <recommendedName>
        <fullName evidence="3">Tyrosine-protein phosphatase</fullName>
    </recommendedName>
</protein>
<organism evidence="1 2">
    <name type="scientific">Gracilariopsis chorda</name>
    <dbReference type="NCBI Taxonomy" id="448386"/>
    <lineage>
        <taxon>Eukaryota</taxon>
        <taxon>Rhodophyta</taxon>
        <taxon>Florideophyceae</taxon>
        <taxon>Rhodymeniophycidae</taxon>
        <taxon>Gracilariales</taxon>
        <taxon>Gracilariaceae</taxon>
        <taxon>Gracilariopsis</taxon>
    </lineage>
</organism>
<dbReference type="InterPro" id="IPR026893">
    <property type="entry name" value="Tyr/Ser_Pase_IphP-type"/>
</dbReference>
<evidence type="ECO:0000313" key="2">
    <source>
        <dbReference type="Proteomes" id="UP000247409"/>
    </source>
</evidence>
<dbReference type="Gene3D" id="3.90.190.10">
    <property type="entry name" value="Protein tyrosine phosphatase superfamily"/>
    <property type="match status" value="1"/>
</dbReference>
<dbReference type="GO" id="GO:0004721">
    <property type="term" value="F:phosphoprotein phosphatase activity"/>
    <property type="evidence" value="ECO:0007669"/>
    <property type="project" value="InterPro"/>
</dbReference>
<comment type="caution">
    <text evidence="1">The sequence shown here is derived from an EMBL/GenBank/DDBJ whole genome shotgun (WGS) entry which is preliminary data.</text>
</comment>
<dbReference type="SUPFAM" id="SSF52799">
    <property type="entry name" value="(Phosphotyrosine protein) phosphatases II"/>
    <property type="match status" value="1"/>
</dbReference>
<keyword evidence="2" id="KW-1185">Reference proteome</keyword>
<accession>A0A2V3II32</accession>
<dbReference type="InterPro" id="IPR029021">
    <property type="entry name" value="Prot-tyrosine_phosphatase-like"/>
</dbReference>
<sequence>MRASCRSTRLFVPCAPLQSRASRVSVSRAVPLRRRRPRAQLTGPNGLPNARDVASAAPAIIRSGKLFRGAAPAALAGPPHNCAAALLRSAHVLLDLRSNDERRNDVAAVVRLACGEGFERRLHHVGLLNKRRVVWGLGRTLDRAGVARIATRVVVSPVTARRTIVSEVDAGGLVLLNQILVEAGASQIGRALRIVAKGVSSGSVYVFCSAGKDRTGLLTALVLHTLGVSEQSIIEDYVASEQMWDDDAAVQLRVDYCERLLHAGLTPQHWVGAPPDVMEDTLRYIRRRFGGLDDYLLKCGFDETYWHLLRTAMSPSLSPSLSPQTRAQ</sequence>
<name>A0A2V3II32_9FLOR</name>
<proteinExistence type="predicted"/>